<reference evidence="5 6" key="1">
    <citation type="submission" date="2019-02" db="EMBL/GenBank/DDBJ databases">
        <title>Deep-cultivation of Planctomycetes and their phenomic and genomic characterization uncovers novel biology.</title>
        <authorList>
            <person name="Wiegand S."/>
            <person name="Jogler M."/>
            <person name="Boedeker C."/>
            <person name="Pinto D."/>
            <person name="Vollmers J."/>
            <person name="Rivas-Marin E."/>
            <person name="Kohn T."/>
            <person name="Peeters S.H."/>
            <person name="Heuer A."/>
            <person name="Rast P."/>
            <person name="Oberbeckmann S."/>
            <person name="Bunk B."/>
            <person name="Jeske O."/>
            <person name="Meyerdierks A."/>
            <person name="Storesund J.E."/>
            <person name="Kallscheuer N."/>
            <person name="Luecker S."/>
            <person name="Lage O.M."/>
            <person name="Pohl T."/>
            <person name="Merkel B.J."/>
            <person name="Hornburger P."/>
            <person name="Mueller R.-W."/>
            <person name="Bruemmer F."/>
            <person name="Labrenz M."/>
            <person name="Spormann A.M."/>
            <person name="Op Den Camp H."/>
            <person name="Overmann J."/>
            <person name="Amann R."/>
            <person name="Jetten M.S.M."/>
            <person name="Mascher T."/>
            <person name="Medema M.H."/>
            <person name="Devos D.P."/>
            <person name="Kaster A.-K."/>
            <person name="Ovreas L."/>
            <person name="Rohde M."/>
            <person name="Galperin M.Y."/>
            <person name="Jogler C."/>
        </authorList>
    </citation>
    <scope>NUCLEOTIDE SEQUENCE [LARGE SCALE GENOMIC DNA]</scope>
    <source>
        <strain evidence="5 6">CA85</strain>
    </source>
</reference>
<dbReference type="PANTHER" id="PTHR33619:SF3">
    <property type="entry name" value="POLYSACCHARIDE EXPORT PROTEIN GFCE-RELATED"/>
    <property type="match status" value="1"/>
</dbReference>
<keyword evidence="1" id="KW-0732">Signal</keyword>
<feature type="compositionally biased region" description="Polar residues" evidence="2">
    <location>
        <begin position="331"/>
        <end position="347"/>
    </location>
</feature>
<feature type="compositionally biased region" description="Basic and acidic residues" evidence="2">
    <location>
        <begin position="137"/>
        <end position="157"/>
    </location>
</feature>
<dbReference type="InterPro" id="IPR049712">
    <property type="entry name" value="Poly_export"/>
</dbReference>
<dbReference type="Gene3D" id="3.10.560.10">
    <property type="entry name" value="Outer membrane lipoprotein wza domain like"/>
    <property type="match status" value="1"/>
</dbReference>
<comment type="caution">
    <text evidence="5">The sequence shown here is derived from an EMBL/GenBank/DDBJ whole genome shotgun (WGS) entry which is preliminary data.</text>
</comment>
<dbReference type="GO" id="GO:0015159">
    <property type="term" value="F:polysaccharide transmembrane transporter activity"/>
    <property type="evidence" value="ECO:0007669"/>
    <property type="project" value="InterPro"/>
</dbReference>
<evidence type="ECO:0000259" key="4">
    <source>
        <dbReference type="Pfam" id="PF10531"/>
    </source>
</evidence>
<keyword evidence="6" id="KW-1185">Reference proteome</keyword>
<dbReference type="EMBL" id="SJPK01000004">
    <property type="protein sequence ID" value="TWT67120.1"/>
    <property type="molecule type" value="Genomic_DNA"/>
</dbReference>
<name>A0A5C5XW36_9BACT</name>
<gene>
    <name evidence="5" type="ORF">CA85_19660</name>
</gene>
<protein>
    <submittedName>
        <fullName evidence="5">Polysaccharide biosynthesis/export protein</fullName>
    </submittedName>
</protein>
<dbReference type="InterPro" id="IPR003715">
    <property type="entry name" value="Poly_export_N"/>
</dbReference>
<sequence length="380" mass="40490">MAKNEIWSTTGWLGLCLVLTTCMGGCSALGLSCTTGNPLTKEAQAVLEQSRIPNGIARENAKTVLPPHRLQPGDAVLIEPVSLDRDLRLPADQTVLADGTIDLGPYGRVVVAGHQLEQAEALIENQIDFQAQSQAESCRRAGRDPEQISGRSDPHQSDACDSIAINVRLLEPVHRFYVLGEVNAPGAYPLSGYETVLDAIVASGGLTSSANPCQILLSRPSEPCDCRVTLPVCYREIVQMGNTASNYQLRPGDRIFVASRSCVDELMFWRARQGCSRCQACNRACPHPEMMPAIGMAPVADTMISPGSTGWLKLSDSPASPDAMLERDSPETPSNSDSLAPSSQDQGTLGDFLSPTEALPASGAASDVDGELEFEPLGTP</sequence>
<dbReference type="InterPro" id="IPR019554">
    <property type="entry name" value="Soluble_ligand-bd"/>
</dbReference>
<evidence type="ECO:0000256" key="2">
    <source>
        <dbReference type="SAM" id="MobiDB-lite"/>
    </source>
</evidence>
<evidence type="ECO:0000313" key="5">
    <source>
        <dbReference type="EMBL" id="TWT67120.1"/>
    </source>
</evidence>
<feature type="region of interest" description="Disordered" evidence="2">
    <location>
        <begin position="310"/>
        <end position="380"/>
    </location>
</feature>
<dbReference type="AlphaFoldDB" id="A0A5C5XW36"/>
<dbReference type="Proteomes" id="UP000318053">
    <property type="component" value="Unassembled WGS sequence"/>
</dbReference>
<feature type="domain" description="Soluble ligand binding" evidence="4">
    <location>
        <begin position="176"/>
        <end position="220"/>
    </location>
</feature>
<organism evidence="5 6">
    <name type="scientific">Allorhodopirellula solitaria</name>
    <dbReference type="NCBI Taxonomy" id="2527987"/>
    <lineage>
        <taxon>Bacteria</taxon>
        <taxon>Pseudomonadati</taxon>
        <taxon>Planctomycetota</taxon>
        <taxon>Planctomycetia</taxon>
        <taxon>Pirellulales</taxon>
        <taxon>Pirellulaceae</taxon>
        <taxon>Allorhodopirellula</taxon>
    </lineage>
</organism>
<dbReference type="Pfam" id="PF02563">
    <property type="entry name" value="Poly_export"/>
    <property type="match status" value="1"/>
</dbReference>
<dbReference type="Pfam" id="PF10531">
    <property type="entry name" value="SLBB"/>
    <property type="match status" value="1"/>
</dbReference>
<dbReference type="OrthoDB" id="279464at2"/>
<proteinExistence type="predicted"/>
<feature type="region of interest" description="Disordered" evidence="2">
    <location>
        <begin position="134"/>
        <end position="157"/>
    </location>
</feature>
<dbReference type="PANTHER" id="PTHR33619">
    <property type="entry name" value="POLYSACCHARIDE EXPORT PROTEIN GFCE-RELATED"/>
    <property type="match status" value="1"/>
</dbReference>
<feature type="domain" description="Polysaccharide export protein N-terminal" evidence="3">
    <location>
        <begin position="67"/>
        <end position="127"/>
    </location>
</feature>
<accession>A0A5C5XW36</accession>
<evidence type="ECO:0000259" key="3">
    <source>
        <dbReference type="Pfam" id="PF02563"/>
    </source>
</evidence>
<evidence type="ECO:0000313" key="6">
    <source>
        <dbReference type="Proteomes" id="UP000318053"/>
    </source>
</evidence>
<evidence type="ECO:0000256" key="1">
    <source>
        <dbReference type="ARBA" id="ARBA00022729"/>
    </source>
</evidence>